<dbReference type="AlphaFoldDB" id="A0A1J5PF60"/>
<accession>A0A1J5PF60</accession>
<dbReference type="GO" id="GO:0006355">
    <property type="term" value="P:regulation of DNA-templated transcription"/>
    <property type="evidence" value="ECO:0007669"/>
    <property type="project" value="InterPro"/>
</dbReference>
<gene>
    <name evidence="2" type="ORF">GALL_522700</name>
</gene>
<comment type="caution">
    <text evidence="2">The sequence shown here is derived from an EMBL/GenBank/DDBJ whole genome shotgun (WGS) entry which is preliminary data.</text>
</comment>
<dbReference type="InterPro" id="IPR010985">
    <property type="entry name" value="Ribbon_hlx_hlx"/>
</dbReference>
<name>A0A1J5PF60_9ZZZZ</name>
<proteinExistence type="predicted"/>
<evidence type="ECO:0000259" key="1">
    <source>
        <dbReference type="Pfam" id="PF01402"/>
    </source>
</evidence>
<sequence length="95" mass="11061">MSVSVPTVGVKIDPLMKQRLQRLAKARHRTPHWVMREAIEQYVTREEKRDALHQDVLQAWQEYEETGLHVTGDEAIAWLETWGTEGEKEAPQCHV</sequence>
<organism evidence="2">
    <name type="scientific">mine drainage metagenome</name>
    <dbReference type="NCBI Taxonomy" id="410659"/>
    <lineage>
        <taxon>unclassified sequences</taxon>
        <taxon>metagenomes</taxon>
        <taxon>ecological metagenomes</taxon>
    </lineage>
</organism>
<feature type="domain" description="Ribbon-helix-helix protein CopG" evidence="1">
    <location>
        <begin position="8"/>
        <end position="46"/>
    </location>
</feature>
<dbReference type="Gene3D" id="1.10.1220.10">
    <property type="entry name" value="Met repressor-like"/>
    <property type="match status" value="1"/>
</dbReference>
<evidence type="ECO:0000313" key="2">
    <source>
        <dbReference type="EMBL" id="OIQ66164.1"/>
    </source>
</evidence>
<dbReference type="SUPFAM" id="SSF47598">
    <property type="entry name" value="Ribbon-helix-helix"/>
    <property type="match status" value="1"/>
</dbReference>
<reference evidence="2" key="1">
    <citation type="submission" date="2016-10" db="EMBL/GenBank/DDBJ databases">
        <title>Sequence of Gallionella enrichment culture.</title>
        <authorList>
            <person name="Poehlein A."/>
            <person name="Muehling M."/>
            <person name="Daniel R."/>
        </authorList>
    </citation>
    <scope>NUCLEOTIDE SEQUENCE</scope>
</reference>
<dbReference type="InterPro" id="IPR002145">
    <property type="entry name" value="CopG"/>
</dbReference>
<dbReference type="Pfam" id="PF01402">
    <property type="entry name" value="RHH_1"/>
    <property type="match status" value="1"/>
</dbReference>
<dbReference type="CDD" id="cd22233">
    <property type="entry name" value="RHH_CopAso-like"/>
    <property type="match status" value="1"/>
</dbReference>
<dbReference type="InterPro" id="IPR013321">
    <property type="entry name" value="Arc_rbn_hlx_hlx"/>
</dbReference>
<protein>
    <submittedName>
        <fullName evidence="2">Trifunctional transcriptional regulator/proline dehydrogenase/pyrroline-5-carboxylate dehydrogenase</fullName>
    </submittedName>
</protein>
<dbReference type="EMBL" id="MLJW01006792">
    <property type="protein sequence ID" value="OIQ66164.1"/>
    <property type="molecule type" value="Genomic_DNA"/>
</dbReference>